<feature type="region of interest" description="Disordered" evidence="1">
    <location>
        <begin position="223"/>
        <end position="256"/>
    </location>
</feature>
<protein>
    <submittedName>
        <fullName evidence="3">Uncharacterized protein</fullName>
    </submittedName>
</protein>
<comment type="caution">
    <text evidence="3">The sequence shown here is derived from an EMBL/GenBank/DDBJ whole genome shotgun (WGS) entry which is preliminary data.</text>
</comment>
<organism evidence="3 4">
    <name type="scientific">Rhodonia placenta</name>
    <dbReference type="NCBI Taxonomy" id="104341"/>
    <lineage>
        <taxon>Eukaryota</taxon>
        <taxon>Fungi</taxon>
        <taxon>Dikarya</taxon>
        <taxon>Basidiomycota</taxon>
        <taxon>Agaricomycotina</taxon>
        <taxon>Agaricomycetes</taxon>
        <taxon>Polyporales</taxon>
        <taxon>Adustoporiaceae</taxon>
        <taxon>Rhodonia</taxon>
    </lineage>
</organism>
<reference evidence="3" key="1">
    <citation type="submission" date="2020-11" db="EMBL/GenBank/DDBJ databases">
        <authorList>
            <person name="Koelle M."/>
            <person name="Horta M.A.C."/>
            <person name="Nowrousian M."/>
            <person name="Ohm R.A."/>
            <person name="Benz P."/>
            <person name="Pilgard A."/>
        </authorList>
    </citation>
    <scope>NUCLEOTIDE SEQUENCE</scope>
    <source>
        <strain evidence="3">FPRL280</strain>
    </source>
</reference>
<keyword evidence="2" id="KW-1133">Transmembrane helix</keyword>
<dbReference type="EMBL" id="JADOXO010000107">
    <property type="protein sequence ID" value="KAF9813362.1"/>
    <property type="molecule type" value="Genomic_DNA"/>
</dbReference>
<sequence length="256" mass="28702">MSGRNWRWVLPVWLLGMVPVGTNIWFLTQKTWLYIPQIGRVSSVSTSDAIFDAYADIFANVPTPDVAAIISRVSAVVSDSLVVAATWYYISRTSLVRTQLVRDVWTARPDLTTVMFKDVGKYGIEEDRTHCRYSIISLLNIIDLVINIISINVRVYPQSIDDSYRNSWMSSIRVSYFLICIREAAERSIQACSTRNLSFVNSQGDSSPSPWLSGLEFASDIVNPSTEGSHADTFSDLEDELDPSSEDDAREGRLLG</sequence>
<evidence type="ECO:0000256" key="2">
    <source>
        <dbReference type="SAM" id="Phobius"/>
    </source>
</evidence>
<dbReference type="Proteomes" id="UP000639403">
    <property type="component" value="Unassembled WGS sequence"/>
</dbReference>
<evidence type="ECO:0000256" key="1">
    <source>
        <dbReference type="SAM" id="MobiDB-lite"/>
    </source>
</evidence>
<feature type="transmembrane region" description="Helical" evidence="2">
    <location>
        <begin position="6"/>
        <end position="27"/>
    </location>
</feature>
<evidence type="ECO:0000313" key="3">
    <source>
        <dbReference type="EMBL" id="KAF9813362.1"/>
    </source>
</evidence>
<keyword evidence="2" id="KW-0812">Transmembrane</keyword>
<reference evidence="3" key="2">
    <citation type="journal article" name="Front. Microbiol.">
        <title>Degradative Capacity of Two Strains of Rhodonia placenta: From Phenotype to Genotype.</title>
        <authorList>
            <person name="Kolle M."/>
            <person name="Horta M.A.C."/>
            <person name="Nowrousian M."/>
            <person name="Ohm R.A."/>
            <person name="Benz J.P."/>
            <person name="Pilgard A."/>
        </authorList>
    </citation>
    <scope>NUCLEOTIDE SEQUENCE</scope>
    <source>
        <strain evidence="3">FPRL280</strain>
    </source>
</reference>
<keyword evidence="2" id="KW-0472">Membrane</keyword>
<accession>A0A8H7P1H9</accession>
<feature type="compositionally biased region" description="Acidic residues" evidence="1">
    <location>
        <begin position="235"/>
        <end position="249"/>
    </location>
</feature>
<proteinExistence type="predicted"/>
<name>A0A8H7P1H9_9APHY</name>
<dbReference type="AlphaFoldDB" id="A0A8H7P1H9"/>
<gene>
    <name evidence="3" type="ORF">IEO21_05654</name>
</gene>
<evidence type="ECO:0000313" key="4">
    <source>
        <dbReference type="Proteomes" id="UP000639403"/>
    </source>
</evidence>